<comment type="caution">
    <text evidence="3">The sequence shown here is derived from an EMBL/GenBank/DDBJ whole genome shotgun (WGS) entry which is preliminary data.</text>
</comment>
<dbReference type="VEuPathDB" id="FungiDB:EMCG_08743"/>
<name>A0A2B7ZU28_9EURO</name>
<protein>
    <submittedName>
        <fullName evidence="3">Uncharacterized protein</fullName>
    </submittedName>
</protein>
<evidence type="ECO:0000313" key="4">
    <source>
        <dbReference type="Proteomes" id="UP000226031"/>
    </source>
</evidence>
<organism evidence="3 4">
    <name type="scientific">[Emmonsia] crescens</name>
    <dbReference type="NCBI Taxonomy" id="73230"/>
    <lineage>
        <taxon>Eukaryota</taxon>
        <taxon>Fungi</taxon>
        <taxon>Dikarya</taxon>
        <taxon>Ascomycota</taxon>
        <taxon>Pezizomycotina</taxon>
        <taxon>Eurotiomycetes</taxon>
        <taxon>Eurotiomycetidae</taxon>
        <taxon>Onygenales</taxon>
        <taxon>Ajellomycetaceae</taxon>
        <taxon>Emergomyces</taxon>
    </lineage>
</organism>
<sequence length="157" mass="17112">MKLLTIISGLAMLVSMASGAAVSPRQSPANGDAVSLFGGGGRGRYFPESRWGWCARGYWCYSDYDCRRLWPCLRETWGDPWSIYCGTHRWPHSCYFYYDWSRKGGLPPKTPVPFSATSGGSESEDSSQRSGDGGSTDSQPTNTAPSEAPSETAQAFA</sequence>
<feature type="region of interest" description="Disordered" evidence="1">
    <location>
        <begin position="109"/>
        <end position="157"/>
    </location>
</feature>
<reference evidence="3 4" key="1">
    <citation type="submission" date="2017-10" db="EMBL/GenBank/DDBJ databases">
        <title>Comparative genomics in systemic dimorphic fungi from Ajellomycetaceae.</title>
        <authorList>
            <person name="Munoz J.F."/>
            <person name="Mcewen J.G."/>
            <person name="Clay O.K."/>
            <person name="Cuomo C.A."/>
        </authorList>
    </citation>
    <scope>NUCLEOTIDE SEQUENCE [LARGE SCALE GENOMIC DNA]</scope>
    <source>
        <strain evidence="3 4">UAMH4076</strain>
    </source>
</reference>
<feature type="compositionally biased region" description="Polar residues" evidence="1">
    <location>
        <begin position="135"/>
        <end position="157"/>
    </location>
</feature>
<dbReference type="EMBL" id="PDND01000010">
    <property type="protein sequence ID" value="PGH36257.1"/>
    <property type="molecule type" value="Genomic_DNA"/>
</dbReference>
<keyword evidence="4" id="KW-1185">Reference proteome</keyword>
<feature type="signal peptide" evidence="2">
    <location>
        <begin position="1"/>
        <end position="19"/>
    </location>
</feature>
<keyword evidence="2" id="KW-0732">Signal</keyword>
<dbReference type="AlphaFoldDB" id="A0A2B7ZU28"/>
<accession>A0A2B7ZU28</accession>
<evidence type="ECO:0000313" key="3">
    <source>
        <dbReference type="EMBL" id="PGH36257.1"/>
    </source>
</evidence>
<evidence type="ECO:0000256" key="2">
    <source>
        <dbReference type="SAM" id="SignalP"/>
    </source>
</evidence>
<gene>
    <name evidence="3" type="ORF">GX50_00942</name>
</gene>
<dbReference type="Proteomes" id="UP000226031">
    <property type="component" value="Unassembled WGS sequence"/>
</dbReference>
<evidence type="ECO:0000256" key="1">
    <source>
        <dbReference type="SAM" id="MobiDB-lite"/>
    </source>
</evidence>
<proteinExistence type="predicted"/>
<feature type="chain" id="PRO_5011976283" evidence="2">
    <location>
        <begin position="20"/>
        <end position="157"/>
    </location>
</feature>